<comment type="subcellular location">
    <subcellularLocation>
        <location evidence="1 8">Cell outer membrane</location>
        <topology evidence="1 8">Multi-pass membrane protein</topology>
    </subcellularLocation>
</comment>
<dbReference type="InterPro" id="IPR023996">
    <property type="entry name" value="TonB-dep_OMP_SusC/RagA"/>
</dbReference>
<evidence type="ECO:0000256" key="10">
    <source>
        <dbReference type="SAM" id="SignalP"/>
    </source>
</evidence>
<dbReference type="SUPFAM" id="SSF49464">
    <property type="entry name" value="Carboxypeptidase regulatory domain-like"/>
    <property type="match status" value="1"/>
</dbReference>
<dbReference type="NCBIfam" id="TIGR04057">
    <property type="entry name" value="SusC_RagA_signa"/>
    <property type="match status" value="1"/>
</dbReference>
<comment type="similarity">
    <text evidence="8 9">Belongs to the TonB-dependent receptor family.</text>
</comment>
<feature type="domain" description="TonB-dependent receptor plug" evidence="12">
    <location>
        <begin position="120"/>
        <end position="225"/>
    </location>
</feature>
<dbReference type="PROSITE" id="PS51257">
    <property type="entry name" value="PROKAR_LIPOPROTEIN"/>
    <property type="match status" value="1"/>
</dbReference>
<dbReference type="Pfam" id="PF07715">
    <property type="entry name" value="Plug"/>
    <property type="match status" value="1"/>
</dbReference>
<evidence type="ECO:0000256" key="4">
    <source>
        <dbReference type="ARBA" id="ARBA00022692"/>
    </source>
</evidence>
<feature type="chain" id="PRO_5047528771" evidence="10">
    <location>
        <begin position="26"/>
        <end position="1019"/>
    </location>
</feature>
<dbReference type="InterPro" id="IPR036942">
    <property type="entry name" value="Beta-barrel_TonB_sf"/>
</dbReference>
<dbReference type="InterPro" id="IPR012910">
    <property type="entry name" value="Plug_dom"/>
</dbReference>
<keyword evidence="3 8" id="KW-1134">Transmembrane beta strand</keyword>
<evidence type="ECO:0000256" key="7">
    <source>
        <dbReference type="ARBA" id="ARBA00023237"/>
    </source>
</evidence>
<evidence type="ECO:0000259" key="11">
    <source>
        <dbReference type="Pfam" id="PF00593"/>
    </source>
</evidence>
<evidence type="ECO:0000256" key="1">
    <source>
        <dbReference type="ARBA" id="ARBA00004571"/>
    </source>
</evidence>
<evidence type="ECO:0000313" key="14">
    <source>
        <dbReference type="Proteomes" id="UP001165430"/>
    </source>
</evidence>
<dbReference type="InterPro" id="IPR039426">
    <property type="entry name" value="TonB-dep_rcpt-like"/>
</dbReference>
<evidence type="ECO:0000256" key="8">
    <source>
        <dbReference type="PROSITE-ProRule" id="PRU01360"/>
    </source>
</evidence>
<dbReference type="EMBL" id="JAKZGO010000016">
    <property type="protein sequence ID" value="MCH7415072.1"/>
    <property type="molecule type" value="Genomic_DNA"/>
</dbReference>
<dbReference type="InterPro" id="IPR023997">
    <property type="entry name" value="TonB-dep_OMP_SusC/RagA_CS"/>
</dbReference>
<gene>
    <name evidence="13" type="ORF">MM213_16340</name>
</gene>
<dbReference type="Proteomes" id="UP001165430">
    <property type="component" value="Unassembled WGS sequence"/>
</dbReference>
<dbReference type="Gene3D" id="2.40.170.20">
    <property type="entry name" value="TonB-dependent receptor, beta-barrel domain"/>
    <property type="match status" value="1"/>
</dbReference>
<evidence type="ECO:0000256" key="9">
    <source>
        <dbReference type="RuleBase" id="RU003357"/>
    </source>
</evidence>
<keyword evidence="4 8" id="KW-0812">Transmembrane</keyword>
<dbReference type="SUPFAM" id="SSF56935">
    <property type="entry name" value="Porins"/>
    <property type="match status" value="1"/>
</dbReference>
<feature type="signal peptide" evidence="10">
    <location>
        <begin position="1"/>
        <end position="25"/>
    </location>
</feature>
<keyword evidence="7 8" id="KW-0998">Cell outer membrane</keyword>
<dbReference type="InterPro" id="IPR037066">
    <property type="entry name" value="Plug_dom_sf"/>
</dbReference>
<keyword evidence="2 8" id="KW-0813">Transport</keyword>
<keyword evidence="10" id="KW-0732">Signal</keyword>
<dbReference type="Pfam" id="PF00593">
    <property type="entry name" value="TonB_dep_Rec_b-barrel"/>
    <property type="match status" value="1"/>
</dbReference>
<proteinExistence type="inferred from homology"/>
<keyword evidence="6 8" id="KW-0472">Membrane</keyword>
<evidence type="ECO:0000313" key="13">
    <source>
        <dbReference type="EMBL" id="MCH7415072.1"/>
    </source>
</evidence>
<sequence length="1019" mass="111840">MKKKLQKSALWLLLLLSCNYLPVIAQSSHLVQGTIIDKTTGEPFPGVTIIEKGTSKGTVTDMDGKFQLDVSSSQSTLVISFIGFLQQEIPLVGRSTIEVELDEDISDLNEVVVIGYQTVKKKDLTGATAVVGTDKTSRVTAASLGESLQGLAPGVSIRNGGAPGQGAQVEIRGVASFINSNPLYVIDGMIADANPTMNTNDIESIQILKDASAAAIYGSRAANGVIIITTKQGAEGTPKVSVSAKFGIQQLPPGYNMMNNVQFAEMQRTQFNNSGLTPPASVGVNFDPAINTNWYDEGTRLGNAQDYNVTLSGGSKNSNYLISGSYFENKGVLIGNDFKRAALRINTKNTKGRVTFGENLVFTNSITNSPGTGNPFYDMPLHLPVIPVQDSRFITGANPDGWGKGTTDAVTYAWNPVAVNAINSYRSNFAKVVGNAFLDVDILDGLVYRFNAGAELSFDHNKRMRRAGEWHFNQPAAPTNIIEDRSLFSSFLLEHTLNYTKTFGKHNLSAVVGHSQQHTKRDVLSAGRTDLQSFDGRYLNTVSSATGDPIADGFIPVNYTISGFLGRANYTYDERYLLTVTGRYDSDSRFGADNRSRFFPSVAGGWRISEEAFFNSSLVSDLKFRASYGELGIVTVGSWDYIGFLNSNPRAIFGPDEQAYVGATQARLANPNLGWERRSSHNIGFDAGFFDDKLTISAEYYNSLSEDVLVNLPIAWYLGNLGGEPAVNAASIRNRGIELAATYRSIKNAFKWDVSANMTTIRNRVMDVGNLGEGIDYIQTGITRSQIGRPLGEWYVLKTDGLFQSQEEINNYRNTNGQIIQPFARPGDVKFLDINDDGEINQEDRTFVGSPWPTLQTGAQFNASYKNFSFNMQWIGVFGHTLMNGVRRDIDSYQNTNFRADISPWSPDNTNTTDPRIGVSVGDPGLIDNARLESDRWLEDGSYIRLRNLEVAYNFNSSLLQRWNVSNSIVFVSGQNLLTFTKYSGLDPDVTGNGILQRGFDNGNWPASRIYSVGLQFEF</sequence>
<accession>A0ABS9VF54</accession>
<protein>
    <submittedName>
        <fullName evidence="13">TonB-dependent receptor</fullName>
    </submittedName>
</protein>
<keyword evidence="14" id="KW-1185">Reference proteome</keyword>
<feature type="domain" description="TonB-dependent receptor-like beta-barrel" evidence="11">
    <location>
        <begin position="403"/>
        <end position="977"/>
    </location>
</feature>
<dbReference type="PROSITE" id="PS52016">
    <property type="entry name" value="TONB_DEPENDENT_REC_3"/>
    <property type="match status" value="1"/>
</dbReference>
<dbReference type="InterPro" id="IPR008969">
    <property type="entry name" value="CarboxyPept-like_regulatory"/>
</dbReference>
<evidence type="ECO:0000256" key="6">
    <source>
        <dbReference type="ARBA" id="ARBA00023136"/>
    </source>
</evidence>
<evidence type="ECO:0000256" key="2">
    <source>
        <dbReference type="ARBA" id="ARBA00022448"/>
    </source>
</evidence>
<evidence type="ECO:0000256" key="3">
    <source>
        <dbReference type="ARBA" id="ARBA00022452"/>
    </source>
</evidence>
<evidence type="ECO:0000256" key="5">
    <source>
        <dbReference type="ARBA" id="ARBA00023077"/>
    </source>
</evidence>
<reference evidence="13" key="1">
    <citation type="submission" date="2022-03" db="EMBL/GenBank/DDBJ databases">
        <title>De novo assembled genomes of Belliella spp. (Cyclobacteriaceae) strains.</title>
        <authorList>
            <person name="Szabo A."/>
            <person name="Korponai K."/>
            <person name="Felfoldi T."/>
        </authorList>
    </citation>
    <scope>NUCLEOTIDE SEQUENCE</scope>
    <source>
        <strain evidence="13">DSM 111903</strain>
    </source>
</reference>
<organism evidence="13 14">
    <name type="scientific">Belliella alkalica</name>
    <dbReference type="NCBI Taxonomy" id="1730871"/>
    <lineage>
        <taxon>Bacteria</taxon>
        <taxon>Pseudomonadati</taxon>
        <taxon>Bacteroidota</taxon>
        <taxon>Cytophagia</taxon>
        <taxon>Cytophagales</taxon>
        <taxon>Cyclobacteriaceae</taxon>
        <taxon>Belliella</taxon>
    </lineage>
</organism>
<comment type="caution">
    <text evidence="13">The sequence shown here is derived from an EMBL/GenBank/DDBJ whole genome shotgun (WGS) entry which is preliminary data.</text>
</comment>
<dbReference type="Pfam" id="PF13715">
    <property type="entry name" value="CarbopepD_reg_2"/>
    <property type="match status" value="1"/>
</dbReference>
<dbReference type="RefSeq" id="WP_241413971.1">
    <property type="nucleotide sequence ID" value="NZ_JAKZGO010000016.1"/>
</dbReference>
<keyword evidence="5 9" id="KW-0798">TonB box</keyword>
<dbReference type="Gene3D" id="2.60.40.1120">
    <property type="entry name" value="Carboxypeptidase-like, regulatory domain"/>
    <property type="match status" value="1"/>
</dbReference>
<name>A0ABS9VF54_9BACT</name>
<dbReference type="Gene3D" id="2.170.130.10">
    <property type="entry name" value="TonB-dependent receptor, plug domain"/>
    <property type="match status" value="1"/>
</dbReference>
<evidence type="ECO:0000259" key="12">
    <source>
        <dbReference type="Pfam" id="PF07715"/>
    </source>
</evidence>
<dbReference type="NCBIfam" id="TIGR04056">
    <property type="entry name" value="OMP_RagA_SusC"/>
    <property type="match status" value="1"/>
</dbReference>
<keyword evidence="13" id="KW-0675">Receptor</keyword>
<dbReference type="InterPro" id="IPR000531">
    <property type="entry name" value="Beta-barrel_TonB"/>
</dbReference>